<dbReference type="AlphaFoldDB" id="A0A3R9S2D9"/>
<organism evidence="1 2">
    <name type="scientific">Acinetobacter pittii</name>
    <name type="common">Acinetobacter genomosp. 3</name>
    <dbReference type="NCBI Taxonomy" id="48296"/>
    <lineage>
        <taxon>Bacteria</taxon>
        <taxon>Pseudomonadati</taxon>
        <taxon>Pseudomonadota</taxon>
        <taxon>Gammaproteobacteria</taxon>
        <taxon>Moraxellales</taxon>
        <taxon>Moraxellaceae</taxon>
        <taxon>Acinetobacter</taxon>
        <taxon>Acinetobacter calcoaceticus/baumannii complex</taxon>
    </lineage>
</organism>
<gene>
    <name evidence="1" type="ORF">EA752_15975</name>
</gene>
<reference evidence="1 2" key="1">
    <citation type="submission" date="2018-10" db="EMBL/GenBank/DDBJ databases">
        <title>GWAS and RNA-Seq identify cryptic mechanisms of antimicrobial resistance in Acinetobacter baumannii.</title>
        <authorList>
            <person name="Sahl J.W."/>
        </authorList>
    </citation>
    <scope>NUCLEOTIDE SEQUENCE [LARGE SCALE GENOMIC DNA]</scope>
    <source>
        <strain evidence="1 2">TG41884</strain>
    </source>
</reference>
<evidence type="ECO:0000313" key="2">
    <source>
        <dbReference type="Proteomes" id="UP000271320"/>
    </source>
</evidence>
<dbReference type="GO" id="GO:0016787">
    <property type="term" value="F:hydrolase activity"/>
    <property type="evidence" value="ECO:0007669"/>
    <property type="project" value="UniProtKB-KW"/>
</dbReference>
<dbReference type="Proteomes" id="UP000271320">
    <property type="component" value="Unassembled WGS sequence"/>
</dbReference>
<dbReference type="InterPro" id="IPR029058">
    <property type="entry name" value="AB_hydrolase_fold"/>
</dbReference>
<dbReference type="Gene3D" id="3.40.50.1820">
    <property type="entry name" value="alpha/beta hydrolase"/>
    <property type="match status" value="1"/>
</dbReference>
<proteinExistence type="predicted"/>
<name>A0A3R9S2D9_ACIPI</name>
<protein>
    <submittedName>
        <fullName evidence="1">Hydrolase</fullName>
    </submittedName>
</protein>
<evidence type="ECO:0000313" key="1">
    <source>
        <dbReference type="EMBL" id="RSO57051.1"/>
    </source>
</evidence>
<accession>A0A3R9S2D9</accession>
<dbReference type="SUPFAM" id="SSF53474">
    <property type="entry name" value="alpha/beta-Hydrolases"/>
    <property type="match status" value="1"/>
</dbReference>
<sequence length="246" mass="27828">MKLQNKILLITGWGVGVEPLQSLKLQLEKAGYQTQLINIFNIFNILDGKYRAQLDLVVEVDVVIGWSLGGQLATQLVNTFYEQTGQTKTLITLASNPCFVTNDNWQTAMPADVFSQFKTSFLQNPQATLKRFYYLITLGSSQAKQDWISMQNIANPPSSELLSEGLQMLEQLNLVNNLKNYLGPQLHVFAEQDNVIPCKISENFKDIATENMSYKVLEGATHAFPYLEVDRTIEEICQFLTIHQQS</sequence>
<dbReference type="EMBL" id="RFEW01000015">
    <property type="protein sequence ID" value="RSO57051.1"/>
    <property type="molecule type" value="Genomic_DNA"/>
</dbReference>
<dbReference type="RefSeq" id="WP_017387231.1">
    <property type="nucleotide sequence ID" value="NZ_BKDB01000018.1"/>
</dbReference>
<keyword evidence="1" id="KW-0378">Hydrolase</keyword>
<comment type="caution">
    <text evidence="1">The sequence shown here is derived from an EMBL/GenBank/DDBJ whole genome shotgun (WGS) entry which is preliminary data.</text>
</comment>